<dbReference type="OMA" id="RTHSANW"/>
<feature type="transmembrane region" description="Helical" evidence="1">
    <location>
        <begin position="244"/>
        <end position="268"/>
    </location>
</feature>
<sequence>MFAEKRLYHRPPALAVILTLEIDSASTESLDPEVPFRKSSRASRILNALVTLLFFSTSLGVITYVILLSLLLRIGVGAPPSRYLTLISKLDVAHAVTARLNYIISDAIVVWRAWILWPNDRVAQALLLLCMAYSAVAVIVNGALQANMSDSPVPHTIARSAMLVTNAVATALVGIKLCALPVGKECSLMDARRLYRRNVSASMSFMSGGGQVGGILVLLVESGVVYCIVWILEMSSINRSVEYLMNFGALTPVLAGIYPTFVVLVVTLQQHATAQAMIGTHTTGVPEPLRFANHRESLCFATNCGEALSEGDPSGSRGGIVQLGQREWTE</sequence>
<dbReference type="HOGENOM" id="CLU_044614_9_2_1"/>
<feature type="transmembrane region" description="Helical" evidence="1">
    <location>
        <begin position="204"/>
        <end position="232"/>
    </location>
</feature>
<dbReference type="VEuPathDB" id="FungiDB:SCHCODRAFT_01189514"/>
<dbReference type="GeneID" id="9596426"/>
<keyword evidence="1" id="KW-0812">Transmembrane</keyword>
<dbReference type="EMBL" id="GL377306">
    <property type="protein sequence ID" value="EFI97437.1"/>
    <property type="molecule type" value="Genomic_DNA"/>
</dbReference>
<keyword evidence="1" id="KW-0472">Membrane</keyword>
<dbReference type="InParanoid" id="D8Q5M4"/>
<keyword evidence="3" id="KW-1185">Reference proteome</keyword>
<dbReference type="Proteomes" id="UP000007431">
    <property type="component" value="Unassembled WGS sequence"/>
</dbReference>
<evidence type="ECO:0000313" key="2">
    <source>
        <dbReference type="EMBL" id="EFI97437.1"/>
    </source>
</evidence>
<accession>D8Q5M4</accession>
<keyword evidence="1" id="KW-1133">Transmembrane helix</keyword>
<evidence type="ECO:0000256" key="1">
    <source>
        <dbReference type="SAM" id="Phobius"/>
    </source>
</evidence>
<dbReference type="RefSeq" id="XP_003032340.1">
    <property type="nucleotide sequence ID" value="XM_003032294.1"/>
</dbReference>
<name>D8Q5M4_SCHCM</name>
<dbReference type="KEGG" id="scm:SCHCO_01189514"/>
<protein>
    <submittedName>
        <fullName evidence="2">Uncharacterized protein</fullName>
    </submittedName>
</protein>
<feature type="non-terminal residue" evidence="2">
    <location>
        <position position="330"/>
    </location>
</feature>
<feature type="transmembrane region" description="Helical" evidence="1">
    <location>
        <begin position="92"/>
        <end position="114"/>
    </location>
</feature>
<reference evidence="2 3" key="1">
    <citation type="journal article" date="2010" name="Nat. Biotechnol.">
        <title>Genome sequence of the model mushroom Schizophyllum commune.</title>
        <authorList>
            <person name="Ohm R.A."/>
            <person name="de Jong J.F."/>
            <person name="Lugones L.G."/>
            <person name="Aerts A."/>
            <person name="Kothe E."/>
            <person name="Stajich J.E."/>
            <person name="de Vries R.P."/>
            <person name="Record E."/>
            <person name="Levasseur A."/>
            <person name="Baker S.E."/>
            <person name="Bartholomew K.A."/>
            <person name="Coutinho P.M."/>
            <person name="Erdmann S."/>
            <person name="Fowler T.J."/>
            <person name="Gathman A.C."/>
            <person name="Lombard V."/>
            <person name="Henrissat B."/>
            <person name="Knabe N."/>
            <person name="Kuees U."/>
            <person name="Lilly W.W."/>
            <person name="Lindquist E."/>
            <person name="Lucas S."/>
            <person name="Magnuson J.K."/>
            <person name="Piumi F."/>
            <person name="Raudaskoski M."/>
            <person name="Salamov A."/>
            <person name="Schmutz J."/>
            <person name="Schwarze F.W.M.R."/>
            <person name="vanKuyk P.A."/>
            <person name="Horton J.S."/>
            <person name="Grigoriev I.V."/>
            <person name="Woesten H.A.B."/>
        </authorList>
    </citation>
    <scope>NUCLEOTIDE SEQUENCE [LARGE SCALE GENOMIC DNA]</scope>
    <source>
        <strain evidence="3">H4-8 / FGSC 9210</strain>
    </source>
</reference>
<dbReference type="AlphaFoldDB" id="D8Q5M4"/>
<organism evidence="3">
    <name type="scientific">Schizophyllum commune (strain H4-8 / FGSC 9210)</name>
    <name type="common">Split gill fungus</name>
    <dbReference type="NCBI Taxonomy" id="578458"/>
    <lineage>
        <taxon>Eukaryota</taxon>
        <taxon>Fungi</taxon>
        <taxon>Dikarya</taxon>
        <taxon>Basidiomycota</taxon>
        <taxon>Agaricomycotina</taxon>
        <taxon>Agaricomycetes</taxon>
        <taxon>Agaricomycetidae</taxon>
        <taxon>Agaricales</taxon>
        <taxon>Schizophyllaceae</taxon>
        <taxon>Schizophyllum</taxon>
    </lineage>
</organism>
<dbReference type="eggNOG" id="KOG1216">
    <property type="taxonomic scope" value="Eukaryota"/>
</dbReference>
<gene>
    <name evidence="2" type="ORF">SCHCODRAFT_109267</name>
</gene>
<dbReference type="OrthoDB" id="3174341at2759"/>
<feature type="transmembrane region" description="Helical" evidence="1">
    <location>
        <begin position="126"/>
        <end position="144"/>
    </location>
</feature>
<feature type="transmembrane region" description="Helical" evidence="1">
    <location>
        <begin position="45"/>
        <end position="72"/>
    </location>
</feature>
<proteinExistence type="predicted"/>
<feature type="transmembrane region" description="Helical" evidence="1">
    <location>
        <begin position="164"/>
        <end position="183"/>
    </location>
</feature>
<evidence type="ECO:0000313" key="3">
    <source>
        <dbReference type="Proteomes" id="UP000007431"/>
    </source>
</evidence>